<feature type="transmembrane region" description="Helical" evidence="7">
    <location>
        <begin position="355"/>
        <end position="372"/>
    </location>
</feature>
<organism evidence="9 10">
    <name type="scientific">Pseudonocardia yunnanensis</name>
    <dbReference type="NCBI Taxonomy" id="58107"/>
    <lineage>
        <taxon>Bacteria</taxon>
        <taxon>Bacillati</taxon>
        <taxon>Actinomycetota</taxon>
        <taxon>Actinomycetes</taxon>
        <taxon>Pseudonocardiales</taxon>
        <taxon>Pseudonocardiaceae</taxon>
        <taxon>Pseudonocardia</taxon>
    </lineage>
</organism>
<feature type="transmembrane region" description="Helical" evidence="7">
    <location>
        <begin position="65"/>
        <end position="89"/>
    </location>
</feature>
<keyword evidence="10" id="KW-1185">Reference proteome</keyword>
<dbReference type="Proteomes" id="UP001597114">
    <property type="component" value="Unassembled WGS sequence"/>
</dbReference>
<feature type="region of interest" description="Disordered" evidence="6">
    <location>
        <begin position="784"/>
        <end position="816"/>
    </location>
</feature>
<feature type="transmembrane region" description="Helical" evidence="7">
    <location>
        <begin position="481"/>
        <end position="498"/>
    </location>
</feature>
<feature type="transmembrane region" description="Helical" evidence="7">
    <location>
        <begin position="505"/>
        <end position="524"/>
    </location>
</feature>
<feature type="transmembrane region" description="Helical" evidence="7">
    <location>
        <begin position="287"/>
        <end position="303"/>
    </location>
</feature>
<dbReference type="SMART" id="SM00849">
    <property type="entry name" value="Lactamase_B"/>
    <property type="match status" value="1"/>
</dbReference>
<dbReference type="Gene3D" id="3.60.15.10">
    <property type="entry name" value="Ribonuclease Z/Hydroxyacylglutathione hydrolase-like"/>
    <property type="match status" value="1"/>
</dbReference>
<feature type="transmembrane region" description="Helical" evidence="7">
    <location>
        <begin position="413"/>
        <end position="437"/>
    </location>
</feature>
<dbReference type="InterPro" id="IPR001279">
    <property type="entry name" value="Metallo-B-lactamas"/>
</dbReference>
<feature type="transmembrane region" description="Helical" evidence="7">
    <location>
        <begin position="259"/>
        <end position="280"/>
    </location>
</feature>
<name>A0ABW4FB18_9PSEU</name>
<keyword evidence="2" id="KW-1003">Cell membrane</keyword>
<evidence type="ECO:0000313" key="9">
    <source>
        <dbReference type="EMBL" id="MFD1523977.1"/>
    </source>
</evidence>
<dbReference type="PANTHER" id="PTHR30619:SF1">
    <property type="entry name" value="RECOMBINATION PROTEIN 2"/>
    <property type="match status" value="1"/>
</dbReference>
<proteinExistence type="predicted"/>
<evidence type="ECO:0000259" key="8">
    <source>
        <dbReference type="SMART" id="SM00849"/>
    </source>
</evidence>
<dbReference type="CDD" id="cd07731">
    <property type="entry name" value="ComA-like_MBL-fold"/>
    <property type="match status" value="1"/>
</dbReference>
<feature type="domain" description="Metallo-beta-lactamase" evidence="8">
    <location>
        <begin position="542"/>
        <end position="742"/>
    </location>
</feature>
<keyword evidence="5 7" id="KW-0472">Membrane</keyword>
<dbReference type="RefSeq" id="WP_344726718.1">
    <property type="nucleotide sequence ID" value="NZ_BAAAUS010000039.1"/>
</dbReference>
<feature type="compositionally biased region" description="Pro residues" evidence="6">
    <location>
        <begin position="799"/>
        <end position="816"/>
    </location>
</feature>
<dbReference type="InterPro" id="IPR036866">
    <property type="entry name" value="RibonucZ/Hydroxyglut_hydro"/>
</dbReference>
<keyword evidence="4 7" id="KW-1133">Transmembrane helix</keyword>
<comment type="subcellular location">
    <subcellularLocation>
        <location evidence="1">Cell membrane</location>
        <topology evidence="1">Multi-pass membrane protein</topology>
    </subcellularLocation>
</comment>
<feature type="transmembrane region" description="Helical" evidence="7">
    <location>
        <begin position="20"/>
        <end position="53"/>
    </location>
</feature>
<dbReference type="NCBIfam" id="TIGR00360">
    <property type="entry name" value="ComEC_N-term"/>
    <property type="match status" value="1"/>
</dbReference>
<reference evidence="10" key="1">
    <citation type="journal article" date="2019" name="Int. J. Syst. Evol. Microbiol.">
        <title>The Global Catalogue of Microorganisms (GCM) 10K type strain sequencing project: providing services to taxonomists for standard genome sequencing and annotation.</title>
        <authorList>
            <consortium name="The Broad Institute Genomics Platform"/>
            <consortium name="The Broad Institute Genome Sequencing Center for Infectious Disease"/>
            <person name="Wu L."/>
            <person name="Ma J."/>
        </authorList>
    </citation>
    <scope>NUCLEOTIDE SEQUENCE [LARGE SCALE GENOMIC DNA]</scope>
    <source>
        <strain evidence="10">CCM 7043</strain>
    </source>
</reference>
<dbReference type="Pfam" id="PF00753">
    <property type="entry name" value="Lactamase_B"/>
    <property type="match status" value="1"/>
</dbReference>
<feature type="transmembrane region" description="Helical" evidence="7">
    <location>
        <begin position="444"/>
        <end position="461"/>
    </location>
</feature>
<feature type="transmembrane region" description="Helical" evidence="7">
    <location>
        <begin position="384"/>
        <end position="407"/>
    </location>
</feature>
<evidence type="ECO:0000313" key="10">
    <source>
        <dbReference type="Proteomes" id="UP001597114"/>
    </source>
</evidence>
<evidence type="ECO:0000256" key="7">
    <source>
        <dbReference type="SAM" id="Phobius"/>
    </source>
</evidence>
<dbReference type="SUPFAM" id="SSF56281">
    <property type="entry name" value="Metallo-hydrolase/oxidoreductase"/>
    <property type="match status" value="1"/>
</dbReference>
<gene>
    <name evidence="9" type="ORF">ACFSJD_41275</name>
</gene>
<evidence type="ECO:0000256" key="3">
    <source>
        <dbReference type="ARBA" id="ARBA00022692"/>
    </source>
</evidence>
<dbReference type="PANTHER" id="PTHR30619">
    <property type="entry name" value="DNA INTERNALIZATION/COMPETENCE PROTEIN COMEC/REC2"/>
    <property type="match status" value="1"/>
</dbReference>
<dbReference type="InterPro" id="IPR004477">
    <property type="entry name" value="ComEC_N"/>
</dbReference>
<dbReference type="EMBL" id="JBHUCO010000072">
    <property type="protein sequence ID" value="MFD1523977.1"/>
    <property type="molecule type" value="Genomic_DNA"/>
</dbReference>
<keyword evidence="3 7" id="KW-0812">Transmembrane</keyword>
<evidence type="ECO:0000256" key="6">
    <source>
        <dbReference type="SAM" id="MobiDB-lite"/>
    </source>
</evidence>
<evidence type="ECO:0000256" key="5">
    <source>
        <dbReference type="ARBA" id="ARBA00023136"/>
    </source>
</evidence>
<feature type="transmembrane region" description="Helical" evidence="7">
    <location>
        <begin position="332"/>
        <end position="349"/>
    </location>
</feature>
<protein>
    <submittedName>
        <fullName evidence="9">ComEC/Rec2 family competence protein</fullName>
    </submittedName>
</protein>
<evidence type="ECO:0000256" key="4">
    <source>
        <dbReference type="ARBA" id="ARBA00022989"/>
    </source>
</evidence>
<sequence>MRARDPGEPRRPPDLRLVPAALAVWAVMLIGIGFGPVGALGAGAAATVILAVFTMPALRPRRGAPAVLAAAGCAAAAAVVATAHTLLLVQHPLREPAERGAAATLRVMLRDDPRPIRTEAYGSSPGTAGQVLIPSVLAGAQVDAGHWSAGGRVLLIAPADGWVGLLPGQSATAEGLLAPAGRLDLTIAVLRVRGPPHEVTPAPWWQHAAGGLRSGLREAAAAVLPPAPAGLLPGLAVGDTAGLTSEVEADFKAAGLTHLLAVSGANLAIVGGTVLALLRLLRADPRLAAALSAAAIAGFVVLARPSPSVVRAAAMGAVVLLALALGRGRSALPALAVAVLVLLLMDPALAVDPGFALSVLATAALVLLAPGWTDAMRRKGVPTWAAEALAVPAAAFLVTAPLVAGLSGEVSPIAVVANLLAVPAVAPATVLGVLAAVLSPLGSAPAQACAWLAGPAVGWLVQVADRTAAVPGAVLPWPDGLTGALLLGGLVLVLLVLGRSRRWRPMLLAVLVGLGLVLVPTRLVPPGWPPAGWAVVACDVGQGDAVVLATGRPGWVVLVDAGPGDGPVDACLDRLGVQGIAMVVLSHLHADHVGGLAGAVRGRPVGAIAVGPVHEPHWALRTVARRAAEVGAPLVALTAGQRLRWPGLTVDVLAPRHPASGVDPDDGTAVNDGSLVLRATMPAATALLTGDVELAAQADLLASGADLRADVLKLPHHGSRYTSDSFLTAVTPRTVLVSVGAGNRYRHPDPGLLGGLEQRGAVVRRTDIHGDIAVVADVAATGGAPQSTPLQVVSRGSPLPAPRRGPSWRPPLRPVPRPQRCATGAVADTGRLGRCCVGRACGGVVGM</sequence>
<comment type="caution">
    <text evidence="9">The sequence shown here is derived from an EMBL/GenBank/DDBJ whole genome shotgun (WGS) entry which is preliminary data.</text>
</comment>
<dbReference type="Pfam" id="PF03772">
    <property type="entry name" value="Competence"/>
    <property type="match status" value="1"/>
</dbReference>
<accession>A0ABW4FB18</accession>
<dbReference type="InterPro" id="IPR035681">
    <property type="entry name" value="ComA-like_MBL"/>
</dbReference>
<evidence type="ECO:0000256" key="2">
    <source>
        <dbReference type="ARBA" id="ARBA00022475"/>
    </source>
</evidence>
<dbReference type="InterPro" id="IPR052159">
    <property type="entry name" value="Competence_DNA_uptake"/>
</dbReference>
<evidence type="ECO:0000256" key="1">
    <source>
        <dbReference type="ARBA" id="ARBA00004651"/>
    </source>
</evidence>